<dbReference type="KEGG" id="lcic:INQ41_07865"/>
<dbReference type="AlphaFoldDB" id="A0A7S6UE63"/>
<evidence type="ECO:0000313" key="1">
    <source>
        <dbReference type="EMBL" id="QOW18626.1"/>
    </source>
</evidence>
<dbReference type="RefSeq" id="WP_193983404.1">
    <property type="nucleotide sequence ID" value="NZ_CP063656.1"/>
</dbReference>
<gene>
    <name evidence="1" type="ORF">INQ41_07865</name>
</gene>
<evidence type="ECO:0000313" key="2">
    <source>
        <dbReference type="Proteomes" id="UP000594059"/>
    </source>
</evidence>
<dbReference type="Pfam" id="PF11159">
    <property type="entry name" value="DUF2939"/>
    <property type="match status" value="1"/>
</dbReference>
<keyword evidence="2" id="KW-1185">Reference proteome</keyword>
<organism evidence="1 2">
    <name type="scientific">Novilysobacter ciconiae</name>
    <dbReference type="NCBI Taxonomy" id="2781022"/>
    <lineage>
        <taxon>Bacteria</taxon>
        <taxon>Pseudomonadati</taxon>
        <taxon>Pseudomonadota</taxon>
        <taxon>Gammaproteobacteria</taxon>
        <taxon>Lysobacterales</taxon>
        <taxon>Lysobacteraceae</taxon>
        <taxon>Novilysobacter</taxon>
    </lineage>
</organism>
<name>A0A7S6UE63_9GAMM</name>
<sequence length="187" mass="20433">MKKWLLAAILIVLALVGYVAAGPYITYTAIRDAVESKDTAKLSRQVDFPQLRTNLKLQLDDYMVRRAGPDMQSSLLGVFAVRVASGVAGAAVDTMITPAGLAAILEGRAVVHRVAGDTGPDPYRPARPTNPLRDPSYRFESLSRFSATVPGEDGEDITLVLTRQGLRWKLSDIRLSEPARDALMRRP</sequence>
<reference evidence="1 2" key="1">
    <citation type="submission" date="2020-10" db="EMBL/GenBank/DDBJ databases">
        <title>complete genome sequencing of Lysobacter sp. H21R20.</title>
        <authorList>
            <person name="Bae J.-W."/>
            <person name="Lee S.-Y."/>
        </authorList>
    </citation>
    <scope>NUCLEOTIDE SEQUENCE [LARGE SCALE GENOMIC DNA]</scope>
    <source>
        <strain evidence="1 2">H21R20</strain>
    </source>
</reference>
<dbReference type="EMBL" id="CP063656">
    <property type="protein sequence ID" value="QOW18626.1"/>
    <property type="molecule type" value="Genomic_DNA"/>
</dbReference>
<accession>A0A7S6UE63</accession>
<dbReference type="Proteomes" id="UP000594059">
    <property type="component" value="Chromosome"/>
</dbReference>
<protein>
    <submittedName>
        <fullName evidence="1">DUF2939 domain-containing protein</fullName>
    </submittedName>
</protein>
<proteinExistence type="predicted"/>
<dbReference type="InterPro" id="IPR021330">
    <property type="entry name" value="DUF2939"/>
</dbReference>